<dbReference type="Proteomes" id="UP000195437">
    <property type="component" value="Chromosome"/>
</dbReference>
<dbReference type="AlphaFoldDB" id="A0A1Y0INF2"/>
<organism evidence="1 2">
    <name type="scientific">Tumebacillus avium</name>
    <dbReference type="NCBI Taxonomy" id="1903704"/>
    <lineage>
        <taxon>Bacteria</taxon>
        <taxon>Bacillati</taxon>
        <taxon>Bacillota</taxon>
        <taxon>Bacilli</taxon>
        <taxon>Bacillales</taxon>
        <taxon>Alicyclobacillaceae</taxon>
        <taxon>Tumebacillus</taxon>
    </lineage>
</organism>
<dbReference type="EMBL" id="CP021434">
    <property type="protein sequence ID" value="ARU61770.1"/>
    <property type="molecule type" value="Genomic_DNA"/>
</dbReference>
<dbReference type="OrthoDB" id="9787283at2"/>
<name>A0A1Y0INF2_9BACL</name>
<gene>
    <name evidence="1" type="ORF">CBW65_12590</name>
</gene>
<keyword evidence="2" id="KW-1185">Reference proteome</keyword>
<protein>
    <submittedName>
        <fullName evidence="1">Uncharacterized protein</fullName>
    </submittedName>
</protein>
<evidence type="ECO:0000313" key="1">
    <source>
        <dbReference type="EMBL" id="ARU61770.1"/>
    </source>
</evidence>
<reference evidence="2" key="1">
    <citation type="submission" date="2017-05" db="EMBL/GenBank/DDBJ databases">
        <authorList>
            <person name="Sung H."/>
        </authorList>
    </citation>
    <scope>NUCLEOTIDE SEQUENCE [LARGE SCALE GENOMIC DNA]</scope>
    <source>
        <strain evidence="2">AR23208</strain>
    </source>
</reference>
<dbReference type="RefSeq" id="WP_087457140.1">
    <property type="nucleotide sequence ID" value="NZ_CP021434.1"/>
</dbReference>
<evidence type="ECO:0000313" key="2">
    <source>
        <dbReference type="Proteomes" id="UP000195437"/>
    </source>
</evidence>
<accession>A0A1Y0INF2</accession>
<proteinExistence type="predicted"/>
<sequence>MIRYKITLTPLSPFLIGGHQVLDNHYETLDYIPAPNLQAAIARRILESHGGYDVQQQARDGQKRYFIDPDLIGVEGCEEKWIPWFQHFSQLRFTDATPFGAEHFTASTFGCKLDREHEETDFLVAFYVTRHHRKGRLNMACSCGERLERRSGWKWPQGTRMFKRTVTRVALDDRRHVSADGQLFSLQIGEPYADAERTPLLFVGYLLVPESVEKEMNFSIHDEVVRIGKHITVGLGKMNLEVERVETDAFPEARIARWQTLSGDTSVPLLINGTLPLAVAPIEGRNMTISTRTARHTQSG</sequence>
<dbReference type="KEGG" id="tum:CBW65_12590"/>